<dbReference type="PROSITE" id="PS51819">
    <property type="entry name" value="VOC"/>
    <property type="match status" value="1"/>
</dbReference>
<dbReference type="AlphaFoldDB" id="A0A329QWR0"/>
<comment type="caution">
    <text evidence="3">The sequence shown here is derived from an EMBL/GenBank/DDBJ whole genome shotgun (WGS) entry which is preliminary data.</text>
</comment>
<dbReference type="SUPFAM" id="SSF54593">
    <property type="entry name" value="Glyoxalase/Bleomycin resistance protein/Dihydroxybiphenyl dioxygenase"/>
    <property type="match status" value="1"/>
</dbReference>
<feature type="compositionally biased region" description="Basic residues" evidence="1">
    <location>
        <begin position="86"/>
        <end position="95"/>
    </location>
</feature>
<evidence type="ECO:0000256" key="1">
    <source>
        <dbReference type="SAM" id="MobiDB-lite"/>
    </source>
</evidence>
<gene>
    <name evidence="3" type="ORF">DPM12_07195</name>
</gene>
<organism evidence="3 4">
    <name type="scientific">Phytoactinopolyspora halophila</name>
    <dbReference type="NCBI Taxonomy" id="1981511"/>
    <lineage>
        <taxon>Bacteria</taxon>
        <taxon>Bacillati</taxon>
        <taxon>Actinomycetota</taxon>
        <taxon>Actinomycetes</taxon>
        <taxon>Jiangellales</taxon>
        <taxon>Jiangellaceae</taxon>
        <taxon>Phytoactinopolyspora</taxon>
    </lineage>
</organism>
<protein>
    <recommendedName>
        <fullName evidence="2">VOC domain-containing protein</fullName>
    </recommendedName>
</protein>
<dbReference type="Pfam" id="PF00903">
    <property type="entry name" value="Glyoxalase"/>
    <property type="match status" value="1"/>
</dbReference>
<evidence type="ECO:0000259" key="2">
    <source>
        <dbReference type="PROSITE" id="PS51819"/>
    </source>
</evidence>
<dbReference type="InterPro" id="IPR037523">
    <property type="entry name" value="VOC_core"/>
</dbReference>
<keyword evidence="4" id="KW-1185">Reference proteome</keyword>
<dbReference type="PANTHER" id="PTHR36437:SF2">
    <property type="entry name" value="GLYOXALASE_BLEOMYCIN RESISTANCE PROTEIN_DIOXYGENASE"/>
    <property type="match status" value="1"/>
</dbReference>
<accession>A0A329QWR0</accession>
<dbReference type="EMBL" id="QMIG01000004">
    <property type="protein sequence ID" value="RAW16406.1"/>
    <property type="molecule type" value="Genomic_DNA"/>
</dbReference>
<evidence type="ECO:0000313" key="4">
    <source>
        <dbReference type="Proteomes" id="UP000250462"/>
    </source>
</evidence>
<dbReference type="Gene3D" id="3.10.180.10">
    <property type="entry name" value="2,3-Dihydroxybiphenyl 1,2-Dioxygenase, domain 1"/>
    <property type="match status" value="1"/>
</dbReference>
<feature type="domain" description="VOC" evidence="2">
    <location>
        <begin position="130"/>
        <end position="251"/>
    </location>
</feature>
<feature type="compositionally biased region" description="Polar residues" evidence="1">
    <location>
        <begin position="73"/>
        <end position="84"/>
    </location>
</feature>
<dbReference type="InterPro" id="IPR029068">
    <property type="entry name" value="Glyas_Bleomycin-R_OHBP_Dase"/>
</dbReference>
<dbReference type="InterPro" id="IPR004360">
    <property type="entry name" value="Glyas_Fos-R_dOase_dom"/>
</dbReference>
<name>A0A329QWR0_9ACTN</name>
<dbReference type="Proteomes" id="UP000250462">
    <property type="component" value="Unassembled WGS sequence"/>
</dbReference>
<dbReference type="PANTHER" id="PTHR36437">
    <property type="entry name" value="GLYOXALASE/BLEOMYCIN RESISTANCE PROTEIN/DIOXYGENASE"/>
    <property type="match status" value="1"/>
</dbReference>
<reference evidence="3 4" key="1">
    <citation type="submission" date="2018-06" db="EMBL/GenBank/DDBJ databases">
        <title>Phytoactinopolyspora halophila sp. nov., a novel halophilic actinomycete isolated from a saline soil in China.</title>
        <authorList>
            <person name="Tang S.-K."/>
        </authorList>
    </citation>
    <scope>NUCLEOTIDE SEQUENCE [LARGE SCALE GENOMIC DNA]</scope>
    <source>
        <strain evidence="3 4">YIM 96934</strain>
    </source>
</reference>
<proteinExistence type="predicted"/>
<evidence type="ECO:0000313" key="3">
    <source>
        <dbReference type="EMBL" id="RAW16406.1"/>
    </source>
</evidence>
<sequence length="252" mass="28189">MHVECPRATAFPAEFTWNQRARDVDPACTGRGPSVHGTWAQRARSWNPADSSGARPRSRGHADRNRGHGVGSPTPQSGSRQSGLVSRRRGPRRRGSPVQALPFNRWASLDEVGQCARGRRRRKEPVMFSGLGRMVILVEDQEEALVFYRDVLGCTVLFDQTTDGFRFLHVGVPGQEDVGLWLMPAGDGERQLVGQQAGERPLLVFYTEDIQLVRERLVSHGVEIWAEREDPGSRSLHFRDLYGNVVIAAQLR</sequence>
<feature type="region of interest" description="Disordered" evidence="1">
    <location>
        <begin position="24"/>
        <end position="100"/>
    </location>
</feature>